<organism evidence="8 9">
    <name type="scientific">Lodderomyces elongisporus (strain ATCC 11503 / CBS 2605 / JCM 1781 / NBRC 1676 / NRRL YB-4239)</name>
    <name type="common">Yeast</name>
    <name type="synonym">Saccharomyces elongisporus</name>
    <dbReference type="NCBI Taxonomy" id="379508"/>
    <lineage>
        <taxon>Eukaryota</taxon>
        <taxon>Fungi</taxon>
        <taxon>Dikarya</taxon>
        <taxon>Ascomycota</taxon>
        <taxon>Saccharomycotina</taxon>
        <taxon>Pichiomycetes</taxon>
        <taxon>Debaryomycetaceae</taxon>
        <taxon>Candida/Lodderomyces clade</taxon>
        <taxon>Lodderomyces</taxon>
    </lineage>
</organism>
<dbReference type="InterPro" id="IPR001623">
    <property type="entry name" value="DnaJ_domain"/>
</dbReference>
<dbReference type="SUPFAM" id="SSF144217">
    <property type="entry name" value="CSL zinc finger"/>
    <property type="match status" value="1"/>
</dbReference>
<keyword evidence="5" id="KW-0408">Iron</keyword>
<dbReference type="Proteomes" id="UP000001996">
    <property type="component" value="Unassembled WGS sequence"/>
</dbReference>
<evidence type="ECO:0000256" key="5">
    <source>
        <dbReference type="ARBA" id="ARBA00023004"/>
    </source>
</evidence>
<dbReference type="PRINTS" id="PR00625">
    <property type="entry name" value="JDOMAIN"/>
</dbReference>
<sequence>MHTTHYELLNIPYNATLDEVKRAYKFKLLTTHPDKLSSPDSNGADIAKIVEAYNTLSDATARASYDLQLHNSSKSAGYNLSGRGLDVYSLDDFRFVDDNTSFYRDCPRCELVDGFILSEQDLENGTSNGDGGFDIIAQCSSCSLWIQITYFESEE</sequence>
<dbReference type="SUPFAM" id="SSF46565">
    <property type="entry name" value="Chaperone J-domain"/>
    <property type="match status" value="1"/>
</dbReference>
<dbReference type="CDD" id="cd06257">
    <property type="entry name" value="DnaJ"/>
    <property type="match status" value="1"/>
</dbReference>
<comment type="function">
    <text evidence="1">Required for the first step of diphthamide biosynthesis, the transfer of 3-amino-3-carboxypropyl from S-adenosyl-L-methionine to a histidine residue. Diphthamide is a post-translational modification of histidine which occurs in elongation factor 2.</text>
</comment>
<dbReference type="KEGG" id="lel:PVL30_001223"/>
<keyword evidence="9" id="KW-1185">Reference proteome</keyword>
<dbReference type="SMART" id="SM00271">
    <property type="entry name" value="DnaJ"/>
    <property type="match status" value="1"/>
</dbReference>
<accession>A5DV68</accession>
<dbReference type="PROSITE" id="PS50076">
    <property type="entry name" value="DNAJ_2"/>
    <property type="match status" value="1"/>
</dbReference>
<dbReference type="VEuPathDB" id="FungiDB:LELG_01254"/>
<dbReference type="InterPro" id="IPR036671">
    <property type="entry name" value="DPH_MB_sf"/>
</dbReference>
<evidence type="ECO:0000256" key="4">
    <source>
        <dbReference type="ARBA" id="ARBA00022723"/>
    </source>
</evidence>
<dbReference type="eggNOG" id="KOG0714">
    <property type="taxonomic scope" value="Eukaryota"/>
</dbReference>
<dbReference type="UniPathway" id="UPA00559"/>
<dbReference type="PANTHER" id="PTHR44825:SF1">
    <property type="entry name" value="DNAJ HOMOLOG SUBFAMILY C MEMBER 4"/>
    <property type="match status" value="1"/>
</dbReference>
<proteinExistence type="inferred from homology"/>
<reference evidence="8 9" key="1">
    <citation type="journal article" date="2009" name="Nature">
        <title>Evolution of pathogenicity and sexual reproduction in eight Candida genomes.</title>
        <authorList>
            <person name="Butler G."/>
            <person name="Rasmussen M.D."/>
            <person name="Lin M.F."/>
            <person name="Santos M.A."/>
            <person name="Sakthikumar S."/>
            <person name="Munro C.A."/>
            <person name="Rheinbay E."/>
            <person name="Grabherr M."/>
            <person name="Forche A."/>
            <person name="Reedy J.L."/>
            <person name="Agrafioti I."/>
            <person name="Arnaud M.B."/>
            <person name="Bates S."/>
            <person name="Brown A.J."/>
            <person name="Brunke S."/>
            <person name="Costanzo M.C."/>
            <person name="Fitzpatrick D.A."/>
            <person name="de Groot P.W."/>
            <person name="Harris D."/>
            <person name="Hoyer L.L."/>
            <person name="Hube B."/>
            <person name="Klis F.M."/>
            <person name="Kodira C."/>
            <person name="Lennard N."/>
            <person name="Logue M.E."/>
            <person name="Martin R."/>
            <person name="Neiman A.M."/>
            <person name="Nikolaou E."/>
            <person name="Quail M.A."/>
            <person name="Quinn J."/>
            <person name="Santos M.C."/>
            <person name="Schmitzberger F.F."/>
            <person name="Sherlock G."/>
            <person name="Shah P."/>
            <person name="Silverstein K.A."/>
            <person name="Skrzypek M.S."/>
            <person name="Soll D."/>
            <person name="Staggs R."/>
            <person name="Stansfield I."/>
            <person name="Stumpf M.P."/>
            <person name="Sudbery P.E."/>
            <person name="Srikantha T."/>
            <person name="Zeng Q."/>
            <person name="Berman J."/>
            <person name="Berriman M."/>
            <person name="Heitman J."/>
            <person name="Gow N.A."/>
            <person name="Lorenz M.C."/>
            <person name="Birren B.W."/>
            <person name="Kellis M."/>
            <person name="Cuomo C.A."/>
        </authorList>
    </citation>
    <scope>NUCLEOTIDE SEQUENCE [LARGE SCALE GENOMIC DNA]</scope>
    <source>
        <strain evidence="9">ATCC 11503 / BCRC 21390 / CBS 2605 / JCM 1781 / NBRC 1676 / NRRL YB-4239</strain>
    </source>
</reference>
<evidence type="ECO:0000256" key="2">
    <source>
        <dbReference type="ARBA" id="ARBA00006169"/>
    </source>
</evidence>
<feature type="domain" description="DPH-type MB" evidence="7">
    <location>
        <begin position="84"/>
        <end position="151"/>
    </location>
</feature>
<evidence type="ECO:0000256" key="1">
    <source>
        <dbReference type="ARBA" id="ARBA00003474"/>
    </source>
</evidence>
<dbReference type="GO" id="GO:0017183">
    <property type="term" value="P:protein histidyl modification to diphthamide"/>
    <property type="evidence" value="ECO:0007669"/>
    <property type="project" value="UniProtKB-UniPathway"/>
</dbReference>
<dbReference type="InterPro" id="IPR007872">
    <property type="entry name" value="DPH_MB_dom"/>
</dbReference>
<dbReference type="Pfam" id="PF00226">
    <property type="entry name" value="DnaJ"/>
    <property type="match status" value="1"/>
</dbReference>
<dbReference type="Gene3D" id="1.10.287.110">
    <property type="entry name" value="DnaJ domain"/>
    <property type="match status" value="1"/>
</dbReference>
<feature type="domain" description="J" evidence="6">
    <location>
        <begin position="4"/>
        <end position="69"/>
    </location>
</feature>
<dbReference type="FunCoup" id="A5DV68">
    <property type="interactions" value="364"/>
</dbReference>
<evidence type="ECO:0000256" key="3">
    <source>
        <dbReference type="ARBA" id="ARBA00021797"/>
    </source>
</evidence>
<dbReference type="AlphaFoldDB" id="A5DV68"/>
<evidence type="ECO:0000259" key="7">
    <source>
        <dbReference type="PROSITE" id="PS51074"/>
    </source>
</evidence>
<dbReference type="HOGENOM" id="CLU_017633_7_0_1"/>
<dbReference type="InterPro" id="IPR052763">
    <property type="entry name" value="DnaJ_C4"/>
</dbReference>
<dbReference type="GO" id="GO:0046872">
    <property type="term" value="F:metal ion binding"/>
    <property type="evidence" value="ECO:0007669"/>
    <property type="project" value="UniProtKB-KW"/>
</dbReference>
<dbReference type="OrthoDB" id="445556at2759"/>
<dbReference type="OMA" id="IIGCRGC"/>
<evidence type="ECO:0000313" key="9">
    <source>
        <dbReference type="Proteomes" id="UP000001996"/>
    </source>
</evidence>
<dbReference type="InterPro" id="IPR036869">
    <property type="entry name" value="J_dom_sf"/>
</dbReference>
<evidence type="ECO:0000259" key="6">
    <source>
        <dbReference type="PROSITE" id="PS50076"/>
    </source>
</evidence>
<dbReference type="STRING" id="379508.A5DV68"/>
<evidence type="ECO:0000313" key="8">
    <source>
        <dbReference type="EMBL" id="EDK43076.1"/>
    </source>
</evidence>
<dbReference type="PROSITE" id="PS51074">
    <property type="entry name" value="DPH_MB"/>
    <property type="match status" value="1"/>
</dbReference>
<protein>
    <recommendedName>
        <fullName evidence="3">Diphthamide biosynthesis protein 4</fullName>
    </recommendedName>
</protein>
<name>A5DV68_LODEL</name>
<dbReference type="EMBL" id="CH981524">
    <property type="protein sequence ID" value="EDK43076.1"/>
    <property type="molecule type" value="Genomic_DNA"/>
</dbReference>
<keyword evidence="4" id="KW-0479">Metal-binding</keyword>
<dbReference type="InParanoid" id="A5DV68"/>
<comment type="similarity">
    <text evidence="2">Belongs to the DPH4 family.</text>
</comment>
<dbReference type="GeneID" id="5235100"/>
<gene>
    <name evidence="8" type="ORF">LELG_01254</name>
</gene>
<dbReference type="Pfam" id="PF05207">
    <property type="entry name" value="Zn_ribbon_CSL"/>
    <property type="match status" value="1"/>
</dbReference>
<dbReference type="Gene3D" id="3.10.660.10">
    <property type="entry name" value="DPH Zinc finger"/>
    <property type="match status" value="1"/>
</dbReference>
<dbReference type="PANTHER" id="PTHR44825">
    <property type="match status" value="1"/>
</dbReference>